<dbReference type="EMBL" id="JAAGMQ010000103">
    <property type="protein sequence ID" value="NEC32310.1"/>
    <property type="molecule type" value="Genomic_DNA"/>
</dbReference>
<dbReference type="Proteomes" id="UP000475666">
    <property type="component" value="Unassembled WGS sequence"/>
</dbReference>
<proteinExistence type="predicted"/>
<evidence type="ECO:0000313" key="3">
    <source>
        <dbReference type="Proteomes" id="UP000475666"/>
    </source>
</evidence>
<dbReference type="Pfam" id="PF13814">
    <property type="entry name" value="Replic_Relax"/>
    <property type="match status" value="1"/>
</dbReference>
<comment type="caution">
    <text evidence="2">The sequence shown here is derived from an EMBL/GenBank/DDBJ whole genome shotgun (WGS) entry which is preliminary data.</text>
</comment>
<dbReference type="InterPro" id="IPR025855">
    <property type="entry name" value="Replic_Relax"/>
</dbReference>
<name>A0A6G3T6H9_9ACTN</name>
<reference evidence="2 3" key="1">
    <citation type="submission" date="2020-01" db="EMBL/GenBank/DDBJ databases">
        <title>Insect and environment-associated Actinomycetes.</title>
        <authorList>
            <person name="Currrie C."/>
            <person name="Chevrette M."/>
            <person name="Carlson C."/>
            <person name="Stubbendieck R."/>
            <person name="Wendt-Pienkowski E."/>
        </authorList>
    </citation>
    <scope>NUCLEOTIDE SEQUENCE [LARGE SCALE GENOMIC DNA]</scope>
    <source>
        <strain evidence="2 3">SID7739</strain>
    </source>
</reference>
<evidence type="ECO:0008006" key="4">
    <source>
        <dbReference type="Google" id="ProtNLM"/>
    </source>
</evidence>
<sequence>MTDVDTASRDRLTVAVLAQYRMATTEQMHLILSPDVRIEQTRRRLAKLRGEGLIDRVTLPQAGRTRVWYTTRYGAQVASEWPELRGRRPPRGAHDRTAVRLGVGHGLTVTETALAFLQDARRHGDLCQPLDWIPEVHHPLGGGEAVIPDALLYYRSHDTGTGEADSSADGAGGSMLRAFVEVDRATMGPERLAAKLGAYARLHQYIPAPPPGTRRTLTVPEESWRRRYPLFPRLLFVLDGTGPAGIHTRLTALQAAARQPAHTALLHDVPILAAPMTDLLRHGPAAPIWHPIGGPDQRVGWMHTRHTLPGPTTGAEPRAAAPTTAGHRPDWSQLRT</sequence>
<evidence type="ECO:0000256" key="1">
    <source>
        <dbReference type="SAM" id="MobiDB-lite"/>
    </source>
</evidence>
<dbReference type="RefSeq" id="WP_164270887.1">
    <property type="nucleotide sequence ID" value="NZ_JAAGMQ010000103.1"/>
</dbReference>
<gene>
    <name evidence="2" type="ORF">G3I66_03800</name>
</gene>
<dbReference type="AlphaFoldDB" id="A0A6G3T6H9"/>
<protein>
    <recommendedName>
        <fullName evidence="4">Replication-relaxation family protein</fullName>
    </recommendedName>
</protein>
<evidence type="ECO:0000313" key="2">
    <source>
        <dbReference type="EMBL" id="NEC32310.1"/>
    </source>
</evidence>
<feature type="region of interest" description="Disordered" evidence="1">
    <location>
        <begin position="308"/>
        <end position="336"/>
    </location>
</feature>
<accession>A0A6G3T6H9</accession>
<organism evidence="2 3">
    <name type="scientific">Streptomyces rubrogriseus</name>
    <dbReference type="NCBI Taxonomy" id="194673"/>
    <lineage>
        <taxon>Bacteria</taxon>
        <taxon>Bacillati</taxon>
        <taxon>Actinomycetota</taxon>
        <taxon>Actinomycetes</taxon>
        <taxon>Kitasatosporales</taxon>
        <taxon>Streptomycetaceae</taxon>
        <taxon>Streptomyces</taxon>
        <taxon>Streptomyces violaceoruber group</taxon>
    </lineage>
</organism>